<keyword evidence="3 5" id="KW-0694">RNA-binding</keyword>
<dbReference type="PANTHER" id="PTHR48039:SF5">
    <property type="entry name" value="RNA-BINDING PROTEIN 28"/>
    <property type="match status" value="1"/>
</dbReference>
<dbReference type="PANTHER" id="PTHR48039">
    <property type="entry name" value="RNA-BINDING MOTIF PROTEIN 14B"/>
    <property type="match status" value="1"/>
</dbReference>
<keyword evidence="4" id="KW-0539">Nucleus</keyword>
<dbReference type="Gene3D" id="3.30.70.330">
    <property type="match status" value="1"/>
</dbReference>
<dbReference type="CDD" id="cd00590">
    <property type="entry name" value="RRM_SF"/>
    <property type="match status" value="1"/>
</dbReference>
<gene>
    <name evidence="7" type="ORF">HRI_003186600</name>
</gene>
<dbReference type="InterPro" id="IPR035979">
    <property type="entry name" value="RBD_domain_sf"/>
</dbReference>
<accession>A0A9W7IGZ4</accession>
<dbReference type="GO" id="GO:0003729">
    <property type="term" value="F:mRNA binding"/>
    <property type="evidence" value="ECO:0007669"/>
    <property type="project" value="TreeGrafter"/>
</dbReference>
<reference evidence="7" key="1">
    <citation type="submission" date="2023-05" db="EMBL/GenBank/DDBJ databases">
        <title>Genome and transcriptome analyses reveal genes involved in the formation of fine ridges on petal epidermal cells in Hibiscus trionum.</title>
        <authorList>
            <person name="Koshimizu S."/>
            <person name="Masuda S."/>
            <person name="Ishii T."/>
            <person name="Shirasu K."/>
            <person name="Hoshino A."/>
            <person name="Arita M."/>
        </authorList>
    </citation>
    <scope>NUCLEOTIDE SEQUENCE</scope>
    <source>
        <strain evidence="7">Hamamatsu line</strain>
    </source>
</reference>
<dbReference type="SMART" id="SM00360">
    <property type="entry name" value="RRM"/>
    <property type="match status" value="1"/>
</dbReference>
<dbReference type="Proteomes" id="UP001165190">
    <property type="component" value="Unassembled WGS sequence"/>
</dbReference>
<evidence type="ECO:0000313" key="8">
    <source>
        <dbReference type="Proteomes" id="UP001165190"/>
    </source>
</evidence>
<dbReference type="AlphaFoldDB" id="A0A9W7IGZ4"/>
<dbReference type="OrthoDB" id="10259687at2759"/>
<dbReference type="EMBL" id="BSYR01000026">
    <property type="protein sequence ID" value="GMI95173.1"/>
    <property type="molecule type" value="Genomic_DNA"/>
</dbReference>
<dbReference type="InterPro" id="IPR012677">
    <property type="entry name" value="Nucleotide-bd_a/b_plait_sf"/>
</dbReference>
<dbReference type="PROSITE" id="PS50102">
    <property type="entry name" value="RRM"/>
    <property type="match status" value="1"/>
</dbReference>
<proteinExistence type="predicted"/>
<name>A0A9W7IGZ4_HIBTR</name>
<keyword evidence="2" id="KW-0677">Repeat</keyword>
<keyword evidence="8" id="KW-1185">Reference proteome</keyword>
<comment type="subcellular location">
    <subcellularLocation>
        <location evidence="1">Nucleus</location>
    </subcellularLocation>
</comment>
<comment type="caution">
    <text evidence="7">The sequence shown here is derived from an EMBL/GenBank/DDBJ whole genome shotgun (WGS) entry which is preliminary data.</text>
</comment>
<dbReference type="InterPro" id="IPR051945">
    <property type="entry name" value="RRM_MRD1_RNA_proc_ribogen"/>
</dbReference>
<dbReference type="Pfam" id="PF00076">
    <property type="entry name" value="RRM_1"/>
    <property type="match status" value="1"/>
</dbReference>
<feature type="domain" description="RRM" evidence="6">
    <location>
        <begin position="22"/>
        <end position="102"/>
    </location>
</feature>
<dbReference type="InterPro" id="IPR000504">
    <property type="entry name" value="RRM_dom"/>
</dbReference>
<evidence type="ECO:0000256" key="3">
    <source>
        <dbReference type="ARBA" id="ARBA00022884"/>
    </source>
</evidence>
<evidence type="ECO:0000256" key="2">
    <source>
        <dbReference type="ARBA" id="ARBA00022737"/>
    </source>
</evidence>
<sequence length="173" mass="20301">MSSLPTRGRSQKLIDRPRGTKWVVFVDNLSRRVSRKAIWEYFKRHGEVVKVFIPAINRRPRYKDSTFAFVHFSRKEDMENAITKVHNAVIDKRVVSVAKAKFAKREVGRVRRSTMEHPRTNPIGKFTDAVLIWSYKEALVKAEDFYIELMNSANYEVFFFLILCSIIIMDMPV</sequence>
<dbReference type="GO" id="GO:0005634">
    <property type="term" value="C:nucleus"/>
    <property type="evidence" value="ECO:0007669"/>
    <property type="project" value="UniProtKB-SubCell"/>
</dbReference>
<evidence type="ECO:0000259" key="6">
    <source>
        <dbReference type="PROSITE" id="PS50102"/>
    </source>
</evidence>
<evidence type="ECO:0000256" key="4">
    <source>
        <dbReference type="ARBA" id="ARBA00023242"/>
    </source>
</evidence>
<evidence type="ECO:0000256" key="5">
    <source>
        <dbReference type="PROSITE-ProRule" id="PRU00176"/>
    </source>
</evidence>
<evidence type="ECO:0000256" key="1">
    <source>
        <dbReference type="ARBA" id="ARBA00004123"/>
    </source>
</evidence>
<protein>
    <recommendedName>
        <fullName evidence="6">RRM domain-containing protein</fullName>
    </recommendedName>
</protein>
<organism evidence="7 8">
    <name type="scientific">Hibiscus trionum</name>
    <name type="common">Flower of an hour</name>
    <dbReference type="NCBI Taxonomy" id="183268"/>
    <lineage>
        <taxon>Eukaryota</taxon>
        <taxon>Viridiplantae</taxon>
        <taxon>Streptophyta</taxon>
        <taxon>Embryophyta</taxon>
        <taxon>Tracheophyta</taxon>
        <taxon>Spermatophyta</taxon>
        <taxon>Magnoliopsida</taxon>
        <taxon>eudicotyledons</taxon>
        <taxon>Gunneridae</taxon>
        <taxon>Pentapetalae</taxon>
        <taxon>rosids</taxon>
        <taxon>malvids</taxon>
        <taxon>Malvales</taxon>
        <taxon>Malvaceae</taxon>
        <taxon>Malvoideae</taxon>
        <taxon>Hibiscus</taxon>
    </lineage>
</organism>
<dbReference type="SUPFAM" id="SSF54928">
    <property type="entry name" value="RNA-binding domain, RBD"/>
    <property type="match status" value="1"/>
</dbReference>
<evidence type="ECO:0000313" key="7">
    <source>
        <dbReference type="EMBL" id="GMI95173.1"/>
    </source>
</evidence>